<evidence type="ECO:0000313" key="3">
    <source>
        <dbReference type="Proteomes" id="UP000016933"/>
    </source>
</evidence>
<sequence>MHLKEVVTKVHPEAAAEILDPESHDKLVKVAQHIRAFADRLAHAGLAFGFVDHIQFKVVNQLSKPVEVEDRANEHVPQTWKDHGFGWGADGTS</sequence>
<feature type="compositionally biased region" description="Basic and acidic residues" evidence="1">
    <location>
        <begin position="70"/>
        <end position="84"/>
    </location>
</feature>
<dbReference type="HOGENOM" id="CLU_2399659_0_0_1"/>
<dbReference type="AlphaFoldDB" id="N1PTQ6"/>
<proteinExistence type="predicted"/>
<feature type="region of interest" description="Disordered" evidence="1">
    <location>
        <begin position="70"/>
        <end position="93"/>
    </location>
</feature>
<protein>
    <submittedName>
        <fullName evidence="2">Uncharacterized protein</fullName>
    </submittedName>
</protein>
<reference evidence="3" key="1">
    <citation type="journal article" date="2012" name="PLoS Genet.">
        <title>The genomes of the fungal plant pathogens Cladosporium fulvum and Dothistroma septosporum reveal adaptation to different hosts and lifestyles but also signatures of common ancestry.</title>
        <authorList>
            <person name="de Wit P.J.G.M."/>
            <person name="van der Burgt A."/>
            <person name="Oekmen B."/>
            <person name="Stergiopoulos I."/>
            <person name="Abd-Elsalam K.A."/>
            <person name="Aerts A.L."/>
            <person name="Bahkali A.H."/>
            <person name="Beenen H.G."/>
            <person name="Chettri P."/>
            <person name="Cox M.P."/>
            <person name="Datema E."/>
            <person name="de Vries R.P."/>
            <person name="Dhillon B."/>
            <person name="Ganley A.R."/>
            <person name="Griffiths S.A."/>
            <person name="Guo Y."/>
            <person name="Hamelin R.C."/>
            <person name="Henrissat B."/>
            <person name="Kabir M.S."/>
            <person name="Jashni M.K."/>
            <person name="Kema G."/>
            <person name="Klaubauf S."/>
            <person name="Lapidus A."/>
            <person name="Levasseur A."/>
            <person name="Lindquist E."/>
            <person name="Mehrabi R."/>
            <person name="Ohm R.A."/>
            <person name="Owen T.J."/>
            <person name="Salamov A."/>
            <person name="Schwelm A."/>
            <person name="Schijlen E."/>
            <person name="Sun H."/>
            <person name="van den Burg H.A."/>
            <person name="van Ham R.C.H.J."/>
            <person name="Zhang S."/>
            <person name="Goodwin S.B."/>
            <person name="Grigoriev I.V."/>
            <person name="Collemare J."/>
            <person name="Bradshaw R.E."/>
        </authorList>
    </citation>
    <scope>NUCLEOTIDE SEQUENCE [LARGE SCALE GENOMIC DNA]</scope>
    <source>
        <strain evidence="3">NZE10 / CBS 128990</strain>
    </source>
</reference>
<dbReference type="EMBL" id="KB446538">
    <property type="protein sequence ID" value="EME45794.1"/>
    <property type="molecule type" value="Genomic_DNA"/>
</dbReference>
<evidence type="ECO:0000256" key="1">
    <source>
        <dbReference type="SAM" id="MobiDB-lite"/>
    </source>
</evidence>
<accession>N1PTQ6</accession>
<organism evidence="2 3">
    <name type="scientific">Dothistroma septosporum (strain NZE10 / CBS 128990)</name>
    <name type="common">Red band needle blight fungus</name>
    <name type="synonym">Mycosphaerella pini</name>
    <dbReference type="NCBI Taxonomy" id="675120"/>
    <lineage>
        <taxon>Eukaryota</taxon>
        <taxon>Fungi</taxon>
        <taxon>Dikarya</taxon>
        <taxon>Ascomycota</taxon>
        <taxon>Pezizomycotina</taxon>
        <taxon>Dothideomycetes</taxon>
        <taxon>Dothideomycetidae</taxon>
        <taxon>Mycosphaerellales</taxon>
        <taxon>Mycosphaerellaceae</taxon>
        <taxon>Dothistroma</taxon>
    </lineage>
</organism>
<keyword evidence="3" id="KW-1185">Reference proteome</keyword>
<evidence type="ECO:0000313" key="2">
    <source>
        <dbReference type="EMBL" id="EME45794.1"/>
    </source>
</evidence>
<gene>
    <name evidence="2" type="ORF">DOTSEDRAFT_44039</name>
</gene>
<dbReference type="Proteomes" id="UP000016933">
    <property type="component" value="Unassembled WGS sequence"/>
</dbReference>
<name>N1PTQ6_DOTSN</name>
<reference evidence="2 3" key="2">
    <citation type="journal article" date="2012" name="PLoS Pathog.">
        <title>Diverse lifestyles and strategies of plant pathogenesis encoded in the genomes of eighteen Dothideomycetes fungi.</title>
        <authorList>
            <person name="Ohm R.A."/>
            <person name="Feau N."/>
            <person name="Henrissat B."/>
            <person name="Schoch C.L."/>
            <person name="Horwitz B.A."/>
            <person name="Barry K.W."/>
            <person name="Condon B.J."/>
            <person name="Copeland A.C."/>
            <person name="Dhillon B."/>
            <person name="Glaser F."/>
            <person name="Hesse C.N."/>
            <person name="Kosti I."/>
            <person name="LaButti K."/>
            <person name="Lindquist E.A."/>
            <person name="Lucas S."/>
            <person name="Salamov A.A."/>
            <person name="Bradshaw R.E."/>
            <person name="Ciuffetti L."/>
            <person name="Hamelin R.C."/>
            <person name="Kema G.H.J."/>
            <person name="Lawrence C."/>
            <person name="Scott J.A."/>
            <person name="Spatafora J.W."/>
            <person name="Turgeon B.G."/>
            <person name="de Wit P.J.G.M."/>
            <person name="Zhong S."/>
            <person name="Goodwin S.B."/>
            <person name="Grigoriev I.V."/>
        </authorList>
    </citation>
    <scope>NUCLEOTIDE SEQUENCE [LARGE SCALE GENOMIC DNA]</scope>
    <source>
        <strain evidence="3">NZE10 / CBS 128990</strain>
    </source>
</reference>